<evidence type="ECO:0008006" key="5">
    <source>
        <dbReference type="Google" id="ProtNLM"/>
    </source>
</evidence>
<dbReference type="PANTHER" id="PTHR47618:SF1">
    <property type="entry name" value="BIFUNCTIONAL OLIGORIBONUCLEASE AND PAP PHOSPHATASE NRNA"/>
    <property type="match status" value="1"/>
</dbReference>
<dbReference type="InterPro" id="IPR038763">
    <property type="entry name" value="DHH_sf"/>
</dbReference>
<dbReference type="SUPFAM" id="SSF64182">
    <property type="entry name" value="DHH phosphoesterases"/>
    <property type="match status" value="1"/>
</dbReference>
<feature type="domain" description="DDH" evidence="1">
    <location>
        <begin position="19"/>
        <end position="162"/>
    </location>
</feature>
<dbReference type="InterPro" id="IPR001667">
    <property type="entry name" value="DDH_dom"/>
</dbReference>
<evidence type="ECO:0000259" key="1">
    <source>
        <dbReference type="Pfam" id="PF01368"/>
    </source>
</evidence>
<name>A0A1F5S434_9BACT</name>
<dbReference type="InterPro" id="IPR051319">
    <property type="entry name" value="Oligoribo/pAp-PDE_c-di-AMP_PDE"/>
</dbReference>
<sequence>MNQIALNKLQQLISGSKRTLILSHQKPDGDALGSILALSQFFKTIKKEHDLFAVGPTSSSFNFLLKEEKIYTDPLNLALENYDLIFILDSGDLKQTGIEKQLKNLSSAIPVVNIDHHQTNENFGTLNFVFPESSSTSEIIFNLFKIFNFAINKKTATFLLTGLVTDTSNFSNPATTFSSLEIASHLLNLGAKMNEISVNVLKNKSLPTLKFWGEVLSRLTENKKLNMVTTIITADDLRSTNLDEEALEGVTNFLNNLKGAKVVLVLKALEPGKIKGSFRTTTKEIDVSRLAKIFGGGGHQKAAGFTIEGNLIKMGNSWRVE</sequence>
<protein>
    <recommendedName>
        <fullName evidence="5">DDH domain-containing protein</fullName>
    </recommendedName>
</protein>
<reference evidence="3 4" key="1">
    <citation type="journal article" date="2016" name="Nat. Commun.">
        <title>Thousands of microbial genomes shed light on interconnected biogeochemical processes in an aquifer system.</title>
        <authorList>
            <person name="Anantharaman K."/>
            <person name="Brown C.T."/>
            <person name="Hug L.A."/>
            <person name="Sharon I."/>
            <person name="Castelle C.J."/>
            <person name="Probst A.J."/>
            <person name="Thomas B.C."/>
            <person name="Singh A."/>
            <person name="Wilkins M.J."/>
            <person name="Karaoz U."/>
            <person name="Brodie E.L."/>
            <person name="Williams K.H."/>
            <person name="Hubbard S.S."/>
            <person name="Banfield J.F."/>
        </authorList>
    </citation>
    <scope>NUCLEOTIDE SEQUENCE [LARGE SCALE GENOMIC DNA]</scope>
</reference>
<proteinExistence type="predicted"/>
<dbReference type="PANTHER" id="PTHR47618">
    <property type="entry name" value="BIFUNCTIONAL OLIGORIBONUCLEASE AND PAP PHOSPHATASE NRNA"/>
    <property type="match status" value="1"/>
</dbReference>
<dbReference type="GO" id="GO:0003676">
    <property type="term" value="F:nucleic acid binding"/>
    <property type="evidence" value="ECO:0007669"/>
    <property type="project" value="InterPro"/>
</dbReference>
<dbReference type="AlphaFoldDB" id="A0A1F5S434"/>
<dbReference type="InterPro" id="IPR003156">
    <property type="entry name" value="DHHA1_dom"/>
</dbReference>
<accession>A0A1F5S434</accession>
<gene>
    <name evidence="3" type="ORF">A2257_00535</name>
</gene>
<evidence type="ECO:0000259" key="2">
    <source>
        <dbReference type="Pfam" id="PF02272"/>
    </source>
</evidence>
<dbReference type="Pfam" id="PF02272">
    <property type="entry name" value="DHHA1"/>
    <property type="match status" value="1"/>
</dbReference>
<feature type="domain" description="DHHA1" evidence="2">
    <location>
        <begin position="239"/>
        <end position="308"/>
    </location>
</feature>
<comment type="caution">
    <text evidence="3">The sequence shown here is derived from an EMBL/GenBank/DDBJ whole genome shotgun (WGS) entry which is preliminary data.</text>
</comment>
<dbReference type="Proteomes" id="UP000177407">
    <property type="component" value="Unassembled WGS sequence"/>
</dbReference>
<dbReference type="Pfam" id="PF01368">
    <property type="entry name" value="DHH"/>
    <property type="match status" value="1"/>
</dbReference>
<dbReference type="Gene3D" id="3.90.1640.10">
    <property type="entry name" value="inorganic pyrophosphatase (n-terminal core)"/>
    <property type="match status" value="1"/>
</dbReference>
<dbReference type="EMBL" id="MFGA01000006">
    <property type="protein sequence ID" value="OGF21429.1"/>
    <property type="molecule type" value="Genomic_DNA"/>
</dbReference>
<evidence type="ECO:0000313" key="3">
    <source>
        <dbReference type="EMBL" id="OGF21429.1"/>
    </source>
</evidence>
<evidence type="ECO:0000313" key="4">
    <source>
        <dbReference type="Proteomes" id="UP000177407"/>
    </source>
</evidence>
<organism evidence="3 4">
    <name type="scientific">Candidatus Falkowbacteria bacterium RIFOXYA2_FULL_38_12</name>
    <dbReference type="NCBI Taxonomy" id="1797993"/>
    <lineage>
        <taxon>Bacteria</taxon>
        <taxon>Candidatus Falkowiibacteriota</taxon>
    </lineage>
</organism>
<dbReference type="Gene3D" id="3.10.310.30">
    <property type="match status" value="1"/>
</dbReference>